<reference evidence="1" key="1">
    <citation type="submission" date="2021-03" db="EMBL/GenBank/DDBJ databases">
        <title>Comparative genomics and phylogenomic investigation of the class Geoglossomycetes provide insights into ecological specialization and systematics.</title>
        <authorList>
            <person name="Melie T."/>
            <person name="Pirro S."/>
            <person name="Miller A.N."/>
            <person name="Quandt A."/>
        </authorList>
    </citation>
    <scope>NUCLEOTIDE SEQUENCE</scope>
    <source>
        <strain evidence="1">CAQ_001_2017</strain>
    </source>
</reference>
<accession>A0A9P8HZ12</accession>
<evidence type="ECO:0000313" key="2">
    <source>
        <dbReference type="Proteomes" id="UP000750711"/>
    </source>
</evidence>
<comment type="caution">
    <text evidence="1">The sequence shown here is derived from an EMBL/GenBank/DDBJ whole genome shotgun (WGS) entry which is preliminary data.</text>
</comment>
<dbReference type="Proteomes" id="UP000750711">
    <property type="component" value="Unassembled WGS sequence"/>
</dbReference>
<organism evidence="1 2">
    <name type="scientific">Trichoglossum hirsutum</name>
    <dbReference type="NCBI Taxonomy" id="265104"/>
    <lineage>
        <taxon>Eukaryota</taxon>
        <taxon>Fungi</taxon>
        <taxon>Dikarya</taxon>
        <taxon>Ascomycota</taxon>
        <taxon>Pezizomycotina</taxon>
        <taxon>Geoglossomycetes</taxon>
        <taxon>Geoglossales</taxon>
        <taxon>Geoglossaceae</taxon>
        <taxon>Trichoglossum</taxon>
    </lineage>
</organism>
<name>A0A9P8HZ12_9PEZI</name>
<gene>
    <name evidence="1" type="ORF">GP486_008963</name>
</gene>
<keyword evidence="2" id="KW-1185">Reference proteome</keyword>
<dbReference type="EMBL" id="JAGHQM010004659">
    <property type="protein sequence ID" value="KAH0533830.1"/>
    <property type="molecule type" value="Genomic_DNA"/>
</dbReference>
<proteinExistence type="predicted"/>
<protein>
    <submittedName>
        <fullName evidence="1">Uncharacterized protein</fullName>
    </submittedName>
</protein>
<feature type="non-terminal residue" evidence="1">
    <location>
        <position position="1"/>
    </location>
</feature>
<dbReference type="AlphaFoldDB" id="A0A9P8HZ12"/>
<evidence type="ECO:0000313" key="1">
    <source>
        <dbReference type="EMBL" id="KAH0533830.1"/>
    </source>
</evidence>
<sequence length="134" mass="14574">GPKIHLLILAIDAHIPRFIPLKPHFQVQTLPHGACGHRYRDSILSSLIKPPAHDGRPKPAAPVFPGRADELELEAVGHAAVEVSGYLFEDVGAFGQAGGESVAAGRRARDESFEGLLVEIPYTRGERHLQHNTH</sequence>